<dbReference type="PROSITE" id="PS50893">
    <property type="entry name" value="ABC_TRANSPORTER_2"/>
    <property type="match status" value="2"/>
</dbReference>
<dbReference type="GO" id="GO:0016887">
    <property type="term" value="F:ATP hydrolysis activity"/>
    <property type="evidence" value="ECO:0007669"/>
    <property type="project" value="InterPro"/>
</dbReference>
<dbReference type="FunFam" id="3.40.50.300:FF:001253">
    <property type="entry name" value="ATP-binding cassette protein subfamily A, member 10"/>
    <property type="match status" value="1"/>
</dbReference>
<comment type="caution">
    <text evidence="5">The sequence shown here is derived from an EMBL/GenBank/DDBJ whole genome shotgun (WGS) entry which is preliminary data.</text>
</comment>
<dbReference type="InterPro" id="IPR003439">
    <property type="entry name" value="ABC_transporter-like_ATP-bd"/>
</dbReference>
<feature type="transmembrane region" description="Helical" evidence="3">
    <location>
        <begin position="131"/>
        <end position="153"/>
    </location>
</feature>
<dbReference type="Pfam" id="PF00005">
    <property type="entry name" value="ABC_tran"/>
    <property type="match status" value="2"/>
</dbReference>
<keyword evidence="2" id="KW-0677">Repeat</keyword>
<feature type="transmembrane region" description="Helical" evidence="3">
    <location>
        <begin position="810"/>
        <end position="830"/>
    </location>
</feature>
<dbReference type="InterPro" id="IPR003593">
    <property type="entry name" value="AAA+_ATPase"/>
</dbReference>
<dbReference type="EMBL" id="CAJJDN010000121">
    <property type="protein sequence ID" value="CAD8119528.1"/>
    <property type="molecule type" value="Genomic_DNA"/>
</dbReference>
<feature type="transmembrane region" description="Helical" evidence="3">
    <location>
        <begin position="691"/>
        <end position="710"/>
    </location>
</feature>
<dbReference type="Proteomes" id="UP000692954">
    <property type="component" value="Unassembled WGS sequence"/>
</dbReference>
<name>A0A8S1QUS3_9CILI</name>
<dbReference type="GO" id="GO:0016020">
    <property type="term" value="C:membrane"/>
    <property type="evidence" value="ECO:0007669"/>
    <property type="project" value="InterPro"/>
</dbReference>
<keyword evidence="1" id="KW-0813">Transport</keyword>
<feature type="transmembrane region" description="Helical" evidence="3">
    <location>
        <begin position="221"/>
        <end position="242"/>
    </location>
</feature>
<dbReference type="SMART" id="SM00382">
    <property type="entry name" value="AAA"/>
    <property type="match status" value="2"/>
</dbReference>
<organism evidence="5 6">
    <name type="scientific">Paramecium sonneborni</name>
    <dbReference type="NCBI Taxonomy" id="65129"/>
    <lineage>
        <taxon>Eukaryota</taxon>
        <taxon>Sar</taxon>
        <taxon>Alveolata</taxon>
        <taxon>Ciliophora</taxon>
        <taxon>Intramacronucleata</taxon>
        <taxon>Oligohymenophorea</taxon>
        <taxon>Peniculida</taxon>
        <taxon>Parameciidae</taxon>
        <taxon>Paramecium</taxon>
    </lineage>
</organism>
<protein>
    <recommendedName>
        <fullName evidence="4">ABC transporter domain-containing protein</fullName>
    </recommendedName>
</protein>
<feature type="transmembrane region" description="Helical" evidence="3">
    <location>
        <begin position="771"/>
        <end position="790"/>
    </location>
</feature>
<dbReference type="PANTHER" id="PTHR19229:SF36">
    <property type="entry name" value="ATP-BINDING CASSETTE SUB-FAMILY A MEMBER 2"/>
    <property type="match status" value="1"/>
</dbReference>
<dbReference type="PROSITE" id="PS00211">
    <property type="entry name" value="ABC_TRANSPORTER_1"/>
    <property type="match status" value="1"/>
</dbReference>
<feature type="transmembrane region" description="Helical" evidence="3">
    <location>
        <begin position="165"/>
        <end position="182"/>
    </location>
</feature>
<sequence>MEKFLLQTKCVFLKSFYQNLRVNKFIPNLLVPFLCGLIFWLSYFDSLKFLMYSQTFYMPLAICGVIRNYLMMIVNEKKERQKENQLIMGLKLSSYYIGWIISCIMWTSICASLYIVMISSFVALNLHYFAFYQYIIFYIQYMCYSYAIVGQMLMLSSFFSDGRKATDVYAVVYMIIVYLYYFKDWQKQNEYTELLLSIFPQNLIVYFWYQKITQAQISISYIHTLIVFCIQGTIGILFYVYLDQIIPDAIGIHKSPFFIFQCLFRKKKSQVEIFEQDLELQQQNSLGSGLLNPQYQIQSIEANENQVIKLNQLTKVYNGQSVVNKLNLNLNKNTIFSLLGHNGAGKSTTVNMICGLIQKTTGQILINEFDIDKNLDEIRQILGYCSQKDVLYSEMTVYDHLQFYGRLKLVNQLQLSGQIEYVIQICHLQQEKHQLAQYLSGGGKRKLCLAIALMGNSQVLLLDEPTTGLDPISRQQIWNILREIKQDRCIILTTHYLDEAQELSDYVGIIQQGKLTVFGTVDYIKRQFSVGYNIVIECQNELHQKQIQDQIQATLNLICKNEISFIPQNRNLKLNIPLSNSKNVASVLEYLETVQNINMSFEMTTLEDAYIKIHTQSDWGNNQIDTNNNVLFNNMFFNFTPHFSFIKQVQGLFMRRIWISEQNKWQYLMFLIAWILLLGVFFGFENIDQYIILTLYVLIKLIFISQQSYYPIYEKQHKIKDSYLTHGAKIISYWTSIFLFDLVVIVFEQFIFMMFFLIAKQIGGNRQDRDYNILTYISIVFVNTIFSLALNCQTYVATYFFQNTNSSNVQLPFLILIFQFLGMVVFEFLFQKYSFTGIIVPLIQLLQGYTQILSEYYLKTLFETQINSFISILVFFFIINFLEYRQIQRKSSNQNIQGNLDVNQVTYKIGNRTILDNIDFSIEPHEIFGLLGPNGAGKTSTFKMITRECIPELGFVEIKNESTQVGLVPSFSPLHEDLSLVQHLKIYGLLKGLNSDQINKFIESYCSYMDLNKIENKKVKVLSGGERRKVQMGIALIGNSSILLMDEPTSGVDPVFRQQFQQLILKNCSQNQSSILITTHSMTEAQRICETLGIIINGQLKFKGTLNQLRQQYDNRIQLSFNLKNKEDKDQLRELIVQNLTKNIFEPQTSSENNLTVFVDDHSIKLSQLFRFCLLRQVDNIINDFEIQQATLDQIFKHYVSQQQINDFPQQIVEVQERRNFLGICCCQI</sequence>
<dbReference type="InterPro" id="IPR026082">
    <property type="entry name" value="ABCA"/>
</dbReference>
<feature type="domain" description="ABC transporter" evidence="4">
    <location>
        <begin position="308"/>
        <end position="537"/>
    </location>
</feature>
<gene>
    <name evidence="5" type="ORF">PSON_ATCC_30995.1.T1210157</name>
</gene>
<dbReference type="AlphaFoldDB" id="A0A8S1QUS3"/>
<reference evidence="5" key="1">
    <citation type="submission" date="2021-01" db="EMBL/GenBank/DDBJ databases">
        <authorList>
            <consortium name="Genoscope - CEA"/>
            <person name="William W."/>
        </authorList>
    </citation>
    <scope>NUCLEOTIDE SEQUENCE</scope>
</reference>
<feature type="transmembrane region" description="Helical" evidence="3">
    <location>
        <begin position="95"/>
        <end position="119"/>
    </location>
</feature>
<dbReference type="PANTHER" id="PTHR19229">
    <property type="entry name" value="ATP-BINDING CASSETTE TRANSPORTER SUBFAMILY A ABCA"/>
    <property type="match status" value="1"/>
</dbReference>
<dbReference type="OrthoDB" id="10255969at2759"/>
<feature type="transmembrane region" description="Helical" evidence="3">
    <location>
        <begin position="730"/>
        <end position="759"/>
    </location>
</feature>
<keyword evidence="3" id="KW-0812">Transmembrane</keyword>
<dbReference type="CDD" id="cd03263">
    <property type="entry name" value="ABC_subfamily_A"/>
    <property type="match status" value="1"/>
</dbReference>
<dbReference type="GO" id="GO:0005319">
    <property type="term" value="F:lipid transporter activity"/>
    <property type="evidence" value="ECO:0007669"/>
    <property type="project" value="TreeGrafter"/>
</dbReference>
<feature type="domain" description="ABC transporter" evidence="4">
    <location>
        <begin position="900"/>
        <end position="1122"/>
    </location>
</feature>
<evidence type="ECO:0000313" key="6">
    <source>
        <dbReference type="Proteomes" id="UP000692954"/>
    </source>
</evidence>
<evidence type="ECO:0000259" key="4">
    <source>
        <dbReference type="PROSITE" id="PS50893"/>
    </source>
</evidence>
<feature type="transmembrane region" description="Helical" evidence="3">
    <location>
        <begin position="665"/>
        <end position="684"/>
    </location>
</feature>
<keyword evidence="6" id="KW-1185">Reference proteome</keyword>
<evidence type="ECO:0000256" key="2">
    <source>
        <dbReference type="ARBA" id="ARBA00022737"/>
    </source>
</evidence>
<evidence type="ECO:0000256" key="1">
    <source>
        <dbReference type="ARBA" id="ARBA00022448"/>
    </source>
</evidence>
<keyword evidence="3" id="KW-1133">Transmembrane helix</keyword>
<evidence type="ECO:0000256" key="3">
    <source>
        <dbReference type="SAM" id="Phobius"/>
    </source>
</evidence>
<dbReference type="InterPro" id="IPR017871">
    <property type="entry name" value="ABC_transporter-like_CS"/>
</dbReference>
<feature type="transmembrane region" description="Helical" evidence="3">
    <location>
        <begin position="864"/>
        <end position="882"/>
    </location>
</feature>
<feature type="transmembrane region" description="Helical" evidence="3">
    <location>
        <begin position="25"/>
        <end position="44"/>
    </location>
</feature>
<dbReference type="GO" id="GO:0140359">
    <property type="term" value="F:ABC-type transporter activity"/>
    <property type="evidence" value="ECO:0007669"/>
    <property type="project" value="InterPro"/>
</dbReference>
<accession>A0A8S1QUS3</accession>
<keyword evidence="3" id="KW-0472">Membrane</keyword>
<proteinExistence type="predicted"/>
<evidence type="ECO:0000313" key="5">
    <source>
        <dbReference type="EMBL" id="CAD8119528.1"/>
    </source>
</evidence>
<dbReference type="GO" id="GO:0005524">
    <property type="term" value="F:ATP binding"/>
    <property type="evidence" value="ECO:0007669"/>
    <property type="project" value="InterPro"/>
</dbReference>